<dbReference type="Proteomes" id="UP001293254">
    <property type="component" value="Unassembled WGS sequence"/>
</dbReference>
<keyword evidence="2" id="KW-1185">Reference proteome</keyword>
<gene>
    <name evidence="1" type="ORF">Salat_2522100</name>
</gene>
<dbReference type="EMBL" id="JACGWO010000010">
    <property type="protein sequence ID" value="KAK4416966.1"/>
    <property type="molecule type" value="Genomic_DNA"/>
</dbReference>
<comment type="caution">
    <text evidence="1">The sequence shown here is derived from an EMBL/GenBank/DDBJ whole genome shotgun (WGS) entry which is preliminary data.</text>
</comment>
<reference evidence="1" key="1">
    <citation type="submission" date="2020-06" db="EMBL/GenBank/DDBJ databases">
        <authorList>
            <person name="Li T."/>
            <person name="Hu X."/>
            <person name="Zhang T."/>
            <person name="Song X."/>
            <person name="Zhang H."/>
            <person name="Dai N."/>
            <person name="Sheng W."/>
            <person name="Hou X."/>
            <person name="Wei L."/>
        </authorList>
    </citation>
    <scope>NUCLEOTIDE SEQUENCE</scope>
    <source>
        <strain evidence="1">3651</strain>
        <tissue evidence="1">Leaf</tissue>
    </source>
</reference>
<name>A0AAE1XS62_9LAMI</name>
<proteinExistence type="predicted"/>
<accession>A0AAE1XS62</accession>
<evidence type="ECO:0000313" key="2">
    <source>
        <dbReference type="Proteomes" id="UP001293254"/>
    </source>
</evidence>
<protein>
    <submittedName>
        <fullName evidence="1">Uncharacterized protein</fullName>
    </submittedName>
</protein>
<reference evidence="1" key="2">
    <citation type="journal article" date="2024" name="Plant">
        <title>Genomic evolution and insights into agronomic trait innovations of Sesamum species.</title>
        <authorList>
            <person name="Miao H."/>
            <person name="Wang L."/>
            <person name="Qu L."/>
            <person name="Liu H."/>
            <person name="Sun Y."/>
            <person name="Le M."/>
            <person name="Wang Q."/>
            <person name="Wei S."/>
            <person name="Zheng Y."/>
            <person name="Lin W."/>
            <person name="Duan Y."/>
            <person name="Cao H."/>
            <person name="Xiong S."/>
            <person name="Wang X."/>
            <person name="Wei L."/>
            <person name="Li C."/>
            <person name="Ma Q."/>
            <person name="Ju M."/>
            <person name="Zhao R."/>
            <person name="Li G."/>
            <person name="Mu C."/>
            <person name="Tian Q."/>
            <person name="Mei H."/>
            <person name="Zhang T."/>
            <person name="Gao T."/>
            <person name="Zhang H."/>
        </authorList>
    </citation>
    <scope>NUCLEOTIDE SEQUENCE</scope>
    <source>
        <strain evidence="1">3651</strain>
    </source>
</reference>
<organism evidence="1 2">
    <name type="scientific">Sesamum alatum</name>
    <dbReference type="NCBI Taxonomy" id="300844"/>
    <lineage>
        <taxon>Eukaryota</taxon>
        <taxon>Viridiplantae</taxon>
        <taxon>Streptophyta</taxon>
        <taxon>Embryophyta</taxon>
        <taxon>Tracheophyta</taxon>
        <taxon>Spermatophyta</taxon>
        <taxon>Magnoliopsida</taxon>
        <taxon>eudicotyledons</taxon>
        <taxon>Gunneridae</taxon>
        <taxon>Pentapetalae</taxon>
        <taxon>asterids</taxon>
        <taxon>lamiids</taxon>
        <taxon>Lamiales</taxon>
        <taxon>Pedaliaceae</taxon>
        <taxon>Sesamum</taxon>
    </lineage>
</organism>
<sequence length="115" mass="12501">MVALSNVQKVPMVSFGLTWFVDDNGASNQIWTQLEILHFAEDAGDDPWLLFGDLNAIIDHSEVCSHAGDQTTVVEDFKKCVIGVGLLTLLCKELCTPGTFVVMGEEAFGRGLKNA</sequence>
<dbReference type="AlphaFoldDB" id="A0AAE1XS62"/>
<evidence type="ECO:0000313" key="1">
    <source>
        <dbReference type="EMBL" id="KAK4416966.1"/>
    </source>
</evidence>